<dbReference type="InterPro" id="IPR016181">
    <property type="entry name" value="Acyl_CoA_acyltransferase"/>
</dbReference>
<dbReference type="CDD" id="cd04301">
    <property type="entry name" value="NAT_SF"/>
    <property type="match status" value="1"/>
</dbReference>
<reference evidence="2" key="1">
    <citation type="journal article" date="2020" name="Stud. Mycol.">
        <title>101 Dothideomycetes genomes: a test case for predicting lifestyles and emergence of pathogens.</title>
        <authorList>
            <person name="Haridas S."/>
            <person name="Albert R."/>
            <person name="Binder M."/>
            <person name="Bloem J."/>
            <person name="Labutti K."/>
            <person name="Salamov A."/>
            <person name="Andreopoulos B."/>
            <person name="Baker S."/>
            <person name="Barry K."/>
            <person name="Bills G."/>
            <person name="Bluhm B."/>
            <person name="Cannon C."/>
            <person name="Castanera R."/>
            <person name="Culley D."/>
            <person name="Daum C."/>
            <person name="Ezra D."/>
            <person name="Gonzalez J."/>
            <person name="Henrissat B."/>
            <person name="Kuo A."/>
            <person name="Liang C."/>
            <person name="Lipzen A."/>
            <person name="Lutzoni F."/>
            <person name="Magnuson J."/>
            <person name="Mondo S."/>
            <person name="Nolan M."/>
            <person name="Ohm R."/>
            <person name="Pangilinan J."/>
            <person name="Park H.-J."/>
            <person name="Ramirez L."/>
            <person name="Alfaro M."/>
            <person name="Sun H."/>
            <person name="Tritt A."/>
            <person name="Yoshinaga Y."/>
            <person name="Zwiers L.-H."/>
            <person name="Turgeon B."/>
            <person name="Goodwin S."/>
            <person name="Spatafora J."/>
            <person name="Crous P."/>
            <person name="Grigoriev I."/>
        </authorList>
    </citation>
    <scope>NUCLEOTIDE SEQUENCE</scope>
    <source>
        <strain evidence="2">ATCC 74209</strain>
    </source>
</reference>
<dbReference type="Pfam" id="PF00583">
    <property type="entry name" value="Acetyltransf_1"/>
    <property type="match status" value="1"/>
</dbReference>
<dbReference type="OrthoDB" id="41532at2759"/>
<comment type="caution">
    <text evidence="2">The sequence shown here is derived from an EMBL/GenBank/DDBJ whole genome shotgun (WGS) entry which is preliminary data.</text>
</comment>
<dbReference type="Gene3D" id="3.40.630.30">
    <property type="match status" value="1"/>
</dbReference>
<evidence type="ECO:0000313" key="2">
    <source>
        <dbReference type="EMBL" id="KAF2199409.1"/>
    </source>
</evidence>
<dbReference type="Proteomes" id="UP000799536">
    <property type="component" value="Unassembled WGS sequence"/>
</dbReference>
<dbReference type="SUPFAM" id="SSF55729">
    <property type="entry name" value="Acyl-CoA N-acyltransferases (Nat)"/>
    <property type="match status" value="1"/>
</dbReference>
<feature type="domain" description="N-acetyltransferase" evidence="1">
    <location>
        <begin position="59"/>
        <end position="203"/>
    </location>
</feature>
<organism evidence="2 3">
    <name type="scientific">Delitschia confertaspora ATCC 74209</name>
    <dbReference type="NCBI Taxonomy" id="1513339"/>
    <lineage>
        <taxon>Eukaryota</taxon>
        <taxon>Fungi</taxon>
        <taxon>Dikarya</taxon>
        <taxon>Ascomycota</taxon>
        <taxon>Pezizomycotina</taxon>
        <taxon>Dothideomycetes</taxon>
        <taxon>Pleosporomycetidae</taxon>
        <taxon>Pleosporales</taxon>
        <taxon>Delitschiaceae</taxon>
        <taxon>Delitschia</taxon>
    </lineage>
</organism>
<accession>A0A9P4JJG7</accession>
<evidence type="ECO:0000259" key="1">
    <source>
        <dbReference type="PROSITE" id="PS51186"/>
    </source>
</evidence>
<protein>
    <recommendedName>
        <fullName evidence="1">N-acetyltransferase domain-containing protein</fullName>
    </recommendedName>
</protein>
<evidence type="ECO:0000313" key="3">
    <source>
        <dbReference type="Proteomes" id="UP000799536"/>
    </source>
</evidence>
<proteinExistence type="predicted"/>
<dbReference type="GO" id="GO:0016747">
    <property type="term" value="F:acyltransferase activity, transferring groups other than amino-acyl groups"/>
    <property type="evidence" value="ECO:0007669"/>
    <property type="project" value="InterPro"/>
</dbReference>
<gene>
    <name evidence="2" type="ORF">GQ43DRAFT_117561</name>
</gene>
<dbReference type="AlphaFoldDB" id="A0A9P4JJG7"/>
<dbReference type="InterPro" id="IPR000182">
    <property type="entry name" value="GNAT_dom"/>
</dbReference>
<dbReference type="PROSITE" id="PS51186">
    <property type="entry name" value="GNAT"/>
    <property type="match status" value="1"/>
</dbReference>
<keyword evidence="3" id="KW-1185">Reference proteome</keyword>
<sequence length="203" mass="22578">MGVEPSIILLPKDHDNPNSWEKLMLRYKDFRLHALDTSPEAYSPSSSRENAFTQSDWDTRLRNPQSFTFVALKDKGSKSPLTTEAESVGEELWIGMIVLVILTDTENGGSNEFSSKPRSLDCELAGLFVEPSARRLGIAKALIEAAILYGRRVAYEKGIPSLFKLTTRTSNVAALNLYTDMGFVAEASDYDHVKGIAKFILRT</sequence>
<dbReference type="EMBL" id="ML994077">
    <property type="protein sequence ID" value="KAF2199409.1"/>
    <property type="molecule type" value="Genomic_DNA"/>
</dbReference>
<name>A0A9P4JJG7_9PLEO</name>